<dbReference type="NCBIfam" id="TIGR02231">
    <property type="entry name" value="mucoidy inhibitor MuiA family protein"/>
    <property type="match status" value="2"/>
</dbReference>
<dbReference type="InterPro" id="IPR008969">
    <property type="entry name" value="CarboxyPept-like_regulatory"/>
</dbReference>
<feature type="signal peptide" evidence="2">
    <location>
        <begin position="1"/>
        <end position="20"/>
    </location>
</feature>
<gene>
    <name evidence="5" type="ORF">DQQ10_01130</name>
</gene>
<feature type="coiled-coil region" evidence="1">
    <location>
        <begin position="102"/>
        <end position="129"/>
    </location>
</feature>
<dbReference type="PANTHER" id="PTHR31005">
    <property type="entry name" value="DUF4139 DOMAIN-CONTAINING PROTEIN"/>
    <property type="match status" value="1"/>
</dbReference>
<keyword evidence="2" id="KW-0732">Signal</keyword>
<keyword evidence="1" id="KW-0175">Coiled coil</keyword>
<proteinExistence type="predicted"/>
<evidence type="ECO:0000259" key="3">
    <source>
        <dbReference type="Pfam" id="PF13598"/>
    </source>
</evidence>
<dbReference type="Proteomes" id="UP000251889">
    <property type="component" value="Unassembled WGS sequence"/>
</dbReference>
<name>A0A364Y723_9BACT</name>
<feature type="domain" description="DUF4139" evidence="3">
    <location>
        <begin position="218"/>
        <end position="625"/>
    </location>
</feature>
<keyword evidence="6" id="KW-1185">Reference proteome</keyword>
<dbReference type="Gene3D" id="2.60.40.1120">
    <property type="entry name" value="Carboxypeptidase-like, regulatory domain"/>
    <property type="match status" value="1"/>
</dbReference>
<accession>A0A364Y723</accession>
<dbReference type="SUPFAM" id="SSF49464">
    <property type="entry name" value="Carboxypeptidase regulatory domain-like"/>
    <property type="match status" value="1"/>
</dbReference>
<feature type="domain" description="DUF4140" evidence="4">
    <location>
        <begin position="34"/>
        <end position="133"/>
    </location>
</feature>
<evidence type="ECO:0000313" key="6">
    <source>
        <dbReference type="Proteomes" id="UP000251889"/>
    </source>
</evidence>
<dbReference type="InterPro" id="IPR011935">
    <property type="entry name" value="CHP02231"/>
</dbReference>
<dbReference type="Pfam" id="PF13715">
    <property type="entry name" value="CarbopepD_reg_2"/>
    <property type="match status" value="1"/>
</dbReference>
<evidence type="ECO:0000256" key="1">
    <source>
        <dbReference type="SAM" id="Coils"/>
    </source>
</evidence>
<protein>
    <recommendedName>
        <fullName evidence="7">Mucoidy inhibitor MuiA family protein</fullName>
    </recommendedName>
</protein>
<dbReference type="Pfam" id="PF13600">
    <property type="entry name" value="DUF4140"/>
    <property type="match status" value="1"/>
</dbReference>
<evidence type="ECO:0000259" key="4">
    <source>
        <dbReference type="Pfam" id="PF13600"/>
    </source>
</evidence>
<feature type="chain" id="PRO_5016900697" description="Mucoidy inhibitor MuiA family protein" evidence="2">
    <location>
        <begin position="21"/>
        <end position="632"/>
    </location>
</feature>
<evidence type="ECO:0000313" key="5">
    <source>
        <dbReference type="EMBL" id="RAW02740.1"/>
    </source>
</evidence>
<sequence>MLMKRMLTALCCIIMSAVNAQEITVDAKSRIGQVTVFLQGAQITRQAPLTLKAGVSVVKLSEIAPVIIEQSLRAESSNDAVKILSVSFQVNYLQGTTKPERLTLLESERRKLMERIAEEKSQREVYAEEEAVLKANRSLGGQKGVAVDELKAAADYFRIRFSEIKQKELQIDRNIRQHNEALGKIEAQIKELSGEAQLKSVGEIFVKLSAKSAVQTTLTLSYLVQNAKWFPSYDIRAKDIKSPVAITYKANISQQSGEDWDNVKLTISSGNPTQAGTKPEIKPWLLGFNNQVSKSAISSLANSDGSHATLGMVRGRLTDDAGQPLPGVNVMIKGTTVGAVTDSEGYYSLMLTRDAQTLVFSFIGYQAIEQPIGNREVVNVSMIADQSMLSEVVVMGYGTQKKSMMTGAVATVKAEELKQKRIITATPVVRQTTVEFTLEDKFTIASDGEFRITDMVEYDLDALYEYYCVPKMDNDAFLVAKVLGWEEYNFLDGEASLFFEGKYIGKSIMDAHNTGDTLTLSLGRDANVVVTREKVKDLSSKQFIGANQKSVFAYDITVRNKKNFPITIVVEDQLPIPNTKEITVDKIEDSKAEHNEQTGILKWKKEVEPGKSELLKFKYAIRYPKQNQMVLE</sequence>
<dbReference type="Pfam" id="PF13598">
    <property type="entry name" value="DUF4139"/>
    <property type="match status" value="1"/>
</dbReference>
<evidence type="ECO:0008006" key="7">
    <source>
        <dbReference type="Google" id="ProtNLM"/>
    </source>
</evidence>
<dbReference type="InterPro" id="IPR025554">
    <property type="entry name" value="DUF4140"/>
</dbReference>
<reference evidence="5 6" key="1">
    <citation type="submission" date="2018-06" db="EMBL/GenBank/DDBJ databases">
        <title>Chryseolinea flavus sp. nov., a member of the phylum Bacteroidetes isolated from soil.</title>
        <authorList>
            <person name="Li Y."/>
            <person name="Wang J."/>
        </authorList>
    </citation>
    <scope>NUCLEOTIDE SEQUENCE [LARGE SCALE GENOMIC DNA]</scope>
    <source>
        <strain evidence="5 6">SDU1-6</strain>
    </source>
</reference>
<dbReference type="PANTHER" id="PTHR31005:SF8">
    <property type="entry name" value="DUF4139 DOMAIN-CONTAINING PROTEIN"/>
    <property type="match status" value="1"/>
</dbReference>
<dbReference type="OrthoDB" id="634585at2"/>
<comment type="caution">
    <text evidence="5">The sequence shown here is derived from an EMBL/GenBank/DDBJ whole genome shotgun (WGS) entry which is preliminary data.</text>
</comment>
<dbReference type="AlphaFoldDB" id="A0A364Y723"/>
<dbReference type="InterPro" id="IPR037291">
    <property type="entry name" value="DUF4139"/>
</dbReference>
<organism evidence="5 6">
    <name type="scientific">Pseudochryseolinea flava</name>
    <dbReference type="NCBI Taxonomy" id="2059302"/>
    <lineage>
        <taxon>Bacteria</taxon>
        <taxon>Pseudomonadati</taxon>
        <taxon>Bacteroidota</taxon>
        <taxon>Cytophagia</taxon>
        <taxon>Cytophagales</taxon>
        <taxon>Fulvivirgaceae</taxon>
        <taxon>Pseudochryseolinea</taxon>
    </lineage>
</organism>
<dbReference type="EMBL" id="QMFY01000001">
    <property type="protein sequence ID" value="RAW02740.1"/>
    <property type="molecule type" value="Genomic_DNA"/>
</dbReference>
<evidence type="ECO:0000256" key="2">
    <source>
        <dbReference type="SAM" id="SignalP"/>
    </source>
</evidence>